<gene>
    <name evidence="1" type="ORF">CF394_00710</name>
</gene>
<sequence>MYAIQNKRTGKFVFGTDRRYPGNHQRTSYEQALTFDERWVAEFEFKIRKCGKDYRIVKVELTVLEGVE</sequence>
<reference evidence="1 2" key="1">
    <citation type="submission" date="2017-07" db="EMBL/GenBank/DDBJ databases">
        <title>Tetzosporium hominis gen.nov. sp.nov.</title>
        <authorList>
            <person name="Tetz G."/>
            <person name="Tetz V."/>
        </authorList>
    </citation>
    <scope>NUCLEOTIDE SEQUENCE [LARGE SCALE GENOMIC DNA]</scope>
    <source>
        <strain evidence="1 2">VT-49</strain>
    </source>
</reference>
<dbReference type="RefSeq" id="WP_094941365.1">
    <property type="nucleotide sequence ID" value="NZ_NOKQ01000128.1"/>
</dbReference>
<dbReference type="EMBL" id="NOKQ01000128">
    <property type="protein sequence ID" value="OZS79458.1"/>
    <property type="molecule type" value="Genomic_DNA"/>
</dbReference>
<name>A0A264W783_9BACL</name>
<dbReference type="OrthoDB" id="2087384at2"/>
<proteinExistence type="predicted"/>
<protein>
    <submittedName>
        <fullName evidence="1">Uncharacterized protein</fullName>
    </submittedName>
</protein>
<organism evidence="1 2">
    <name type="scientific">Tetzosporium hominis</name>
    <dbReference type="NCBI Taxonomy" id="2020506"/>
    <lineage>
        <taxon>Bacteria</taxon>
        <taxon>Bacillati</taxon>
        <taxon>Bacillota</taxon>
        <taxon>Bacilli</taxon>
        <taxon>Bacillales</taxon>
        <taxon>Caryophanaceae</taxon>
        <taxon>Tetzosporium</taxon>
    </lineage>
</organism>
<evidence type="ECO:0000313" key="1">
    <source>
        <dbReference type="EMBL" id="OZS79458.1"/>
    </source>
</evidence>
<accession>A0A264W783</accession>
<dbReference type="Proteomes" id="UP000217065">
    <property type="component" value="Unassembled WGS sequence"/>
</dbReference>
<dbReference type="AlphaFoldDB" id="A0A264W783"/>
<comment type="caution">
    <text evidence="1">The sequence shown here is derived from an EMBL/GenBank/DDBJ whole genome shotgun (WGS) entry which is preliminary data.</text>
</comment>
<keyword evidence="2" id="KW-1185">Reference proteome</keyword>
<evidence type="ECO:0000313" key="2">
    <source>
        <dbReference type="Proteomes" id="UP000217065"/>
    </source>
</evidence>